<dbReference type="SUPFAM" id="SSF52200">
    <property type="entry name" value="Toll/Interleukin receptor TIR domain"/>
    <property type="match status" value="1"/>
</dbReference>
<dbReference type="InterPro" id="IPR035897">
    <property type="entry name" value="Toll_tir_struct_dom_sf"/>
</dbReference>
<reference evidence="2" key="1">
    <citation type="journal article" date="2019" name="bioRxiv">
        <title>The Genome of the Zebra Mussel, Dreissena polymorpha: A Resource for Invasive Species Research.</title>
        <authorList>
            <person name="McCartney M.A."/>
            <person name="Auch B."/>
            <person name="Kono T."/>
            <person name="Mallez S."/>
            <person name="Zhang Y."/>
            <person name="Obille A."/>
            <person name="Becker A."/>
            <person name="Abrahante J.E."/>
            <person name="Garbe J."/>
            <person name="Badalamenti J.P."/>
            <person name="Herman A."/>
            <person name="Mangelson H."/>
            <person name="Liachko I."/>
            <person name="Sullivan S."/>
            <person name="Sone E.D."/>
            <person name="Koren S."/>
            <person name="Silverstein K.A.T."/>
            <person name="Beckman K.B."/>
            <person name="Gohl D.M."/>
        </authorList>
    </citation>
    <scope>NUCLEOTIDE SEQUENCE</scope>
    <source>
        <strain evidence="2">Duluth1</strain>
        <tissue evidence="2">Whole animal</tissue>
    </source>
</reference>
<evidence type="ECO:0000313" key="2">
    <source>
        <dbReference type="EMBL" id="KAH3748554.1"/>
    </source>
</evidence>
<dbReference type="EMBL" id="JAIWYP010000010">
    <property type="protein sequence ID" value="KAH3748554.1"/>
    <property type="molecule type" value="Genomic_DNA"/>
</dbReference>
<proteinExistence type="predicted"/>
<dbReference type="PANTHER" id="PTHR46270:SF2">
    <property type="entry name" value="TIR DOMAIN-CONTAINING PROTEIN"/>
    <property type="match status" value="1"/>
</dbReference>
<dbReference type="Pfam" id="PF13676">
    <property type="entry name" value="TIR_2"/>
    <property type="match status" value="1"/>
</dbReference>
<sequence length="318" mass="36507">MGVVEFLIQMKKSDDEKLNKPCRGALWTLRTAMKQSDSKIYREYALQMEAARTWSKLHGRVTKLDKTTNGTEDKTNAPGHIMISYNSSDRVLMTTIRDRLRTCGYTVWMDVDQMTGSTTDAMAEAVENSLIVLICLSEKYKNSLYCRNEANYAYDLRKTIIPLKTARDYKPDGWLGFMCASKLFFDFSGKYPNFEEPMSKLLKEIESVYTQNAKDGQKATTHQVRISHSDTNPTPSTYTRLTEKTVKKWTVSEVHLWLQKYDLIGVLPDNITAGEIALLLRMQKECQEFFYKCVQEVLKVKGLLSMSKVVWALDEISS</sequence>
<keyword evidence="3" id="KW-1185">Reference proteome</keyword>
<dbReference type="GO" id="GO:0007165">
    <property type="term" value="P:signal transduction"/>
    <property type="evidence" value="ECO:0007669"/>
    <property type="project" value="InterPro"/>
</dbReference>
<gene>
    <name evidence="2" type="ORF">DPMN_183000</name>
</gene>
<dbReference type="InterPro" id="IPR000157">
    <property type="entry name" value="TIR_dom"/>
</dbReference>
<name>A0A9D4I567_DREPO</name>
<protein>
    <recommendedName>
        <fullName evidence="1">TIR domain-containing protein</fullName>
    </recommendedName>
</protein>
<comment type="caution">
    <text evidence="2">The sequence shown here is derived from an EMBL/GenBank/DDBJ whole genome shotgun (WGS) entry which is preliminary data.</text>
</comment>
<dbReference type="PANTHER" id="PTHR46270">
    <property type="entry name" value="ARMADILLO-TYPE FOLD-RELATED"/>
    <property type="match status" value="1"/>
</dbReference>
<organism evidence="2 3">
    <name type="scientific">Dreissena polymorpha</name>
    <name type="common">Zebra mussel</name>
    <name type="synonym">Mytilus polymorpha</name>
    <dbReference type="NCBI Taxonomy" id="45954"/>
    <lineage>
        <taxon>Eukaryota</taxon>
        <taxon>Metazoa</taxon>
        <taxon>Spiralia</taxon>
        <taxon>Lophotrochozoa</taxon>
        <taxon>Mollusca</taxon>
        <taxon>Bivalvia</taxon>
        <taxon>Autobranchia</taxon>
        <taxon>Heteroconchia</taxon>
        <taxon>Euheterodonta</taxon>
        <taxon>Imparidentia</taxon>
        <taxon>Neoheterodontei</taxon>
        <taxon>Myida</taxon>
        <taxon>Dreissenoidea</taxon>
        <taxon>Dreissenidae</taxon>
        <taxon>Dreissena</taxon>
    </lineage>
</organism>
<accession>A0A9D4I567</accession>
<dbReference type="Proteomes" id="UP000828390">
    <property type="component" value="Unassembled WGS sequence"/>
</dbReference>
<evidence type="ECO:0000313" key="3">
    <source>
        <dbReference type="Proteomes" id="UP000828390"/>
    </source>
</evidence>
<reference evidence="2" key="2">
    <citation type="submission" date="2020-11" db="EMBL/GenBank/DDBJ databases">
        <authorList>
            <person name="McCartney M.A."/>
            <person name="Auch B."/>
            <person name="Kono T."/>
            <person name="Mallez S."/>
            <person name="Becker A."/>
            <person name="Gohl D.M."/>
            <person name="Silverstein K.A.T."/>
            <person name="Koren S."/>
            <person name="Bechman K.B."/>
            <person name="Herman A."/>
            <person name="Abrahante J.E."/>
            <person name="Garbe J."/>
        </authorList>
    </citation>
    <scope>NUCLEOTIDE SEQUENCE</scope>
    <source>
        <strain evidence="2">Duluth1</strain>
        <tissue evidence="2">Whole animal</tissue>
    </source>
</reference>
<dbReference type="Gene3D" id="3.40.50.10140">
    <property type="entry name" value="Toll/interleukin-1 receptor homology (TIR) domain"/>
    <property type="match status" value="1"/>
</dbReference>
<feature type="domain" description="TIR" evidence="1">
    <location>
        <begin position="81"/>
        <end position="202"/>
    </location>
</feature>
<evidence type="ECO:0000259" key="1">
    <source>
        <dbReference type="Pfam" id="PF13676"/>
    </source>
</evidence>
<dbReference type="AlphaFoldDB" id="A0A9D4I567"/>